<organism evidence="2 3">
    <name type="scientific">Hydrotalea sandarakina</name>
    <dbReference type="NCBI Taxonomy" id="1004304"/>
    <lineage>
        <taxon>Bacteria</taxon>
        <taxon>Pseudomonadati</taxon>
        <taxon>Bacteroidota</taxon>
        <taxon>Chitinophagia</taxon>
        <taxon>Chitinophagales</taxon>
        <taxon>Chitinophagaceae</taxon>
        <taxon>Hydrotalea</taxon>
    </lineage>
</organism>
<dbReference type="AlphaFoldDB" id="A0A2W7RXE1"/>
<dbReference type="EMBL" id="QKZV01000003">
    <property type="protein sequence ID" value="PZX63496.1"/>
    <property type="molecule type" value="Genomic_DNA"/>
</dbReference>
<accession>A0A2W7RXE1</accession>
<dbReference type="RefSeq" id="WP_146250397.1">
    <property type="nucleotide sequence ID" value="NZ_QKZV01000003.1"/>
</dbReference>
<keyword evidence="1" id="KW-0175">Coiled coil</keyword>
<reference evidence="2 3" key="1">
    <citation type="submission" date="2018-06" db="EMBL/GenBank/DDBJ databases">
        <title>Genomic Encyclopedia of Archaeal and Bacterial Type Strains, Phase II (KMG-II): from individual species to whole genera.</title>
        <authorList>
            <person name="Goeker M."/>
        </authorList>
    </citation>
    <scope>NUCLEOTIDE SEQUENCE [LARGE SCALE GENOMIC DNA]</scope>
    <source>
        <strain evidence="2 3">DSM 23241</strain>
    </source>
</reference>
<proteinExistence type="predicted"/>
<protein>
    <submittedName>
        <fullName evidence="2">Uncharacterized protein</fullName>
    </submittedName>
</protein>
<evidence type="ECO:0000313" key="3">
    <source>
        <dbReference type="Proteomes" id="UP000249720"/>
    </source>
</evidence>
<gene>
    <name evidence="2" type="ORF">LX80_01140</name>
</gene>
<comment type="caution">
    <text evidence="2">The sequence shown here is derived from an EMBL/GenBank/DDBJ whole genome shotgun (WGS) entry which is preliminary data.</text>
</comment>
<name>A0A2W7RXE1_9BACT</name>
<feature type="coiled-coil region" evidence="1">
    <location>
        <begin position="73"/>
        <end position="104"/>
    </location>
</feature>
<evidence type="ECO:0000313" key="2">
    <source>
        <dbReference type="EMBL" id="PZX63496.1"/>
    </source>
</evidence>
<dbReference type="OrthoDB" id="671844at2"/>
<sequence>MKAAKNISNLTELNEAIHELKLQKQELEFTIANQWNDLQDNYPVLLKNALFQKFPLLKKGNILITLLGIPAIQQNAQKIVNKLAEKAENALDNWIDRLLTKKEKDTPQN</sequence>
<dbReference type="Proteomes" id="UP000249720">
    <property type="component" value="Unassembled WGS sequence"/>
</dbReference>
<keyword evidence="3" id="KW-1185">Reference proteome</keyword>
<evidence type="ECO:0000256" key="1">
    <source>
        <dbReference type="SAM" id="Coils"/>
    </source>
</evidence>